<comment type="caution">
    <text evidence="7">The sequence shown here is derived from an EMBL/GenBank/DDBJ whole genome shotgun (WGS) entry which is preliminary data.</text>
</comment>
<dbReference type="Pfam" id="PF01121">
    <property type="entry name" value="CoaE"/>
    <property type="match status" value="1"/>
</dbReference>
<comment type="similarity">
    <text evidence="1 5">Belongs to the CoaE family.</text>
</comment>
<feature type="binding site" evidence="5">
    <location>
        <begin position="27"/>
        <end position="32"/>
    </location>
    <ligand>
        <name>ATP</name>
        <dbReference type="ChEBI" id="CHEBI:30616"/>
    </ligand>
</feature>
<dbReference type="eggNOG" id="COG0237">
    <property type="taxonomic scope" value="Bacteria"/>
</dbReference>
<dbReference type="AlphaFoldDB" id="S3K3H2"/>
<dbReference type="Proteomes" id="UP000014541">
    <property type="component" value="Unassembled WGS sequence"/>
</dbReference>
<protein>
    <recommendedName>
        <fullName evidence="5 6">Dephospho-CoA kinase</fullName>
        <ecNumber evidence="5 6">2.7.1.24</ecNumber>
    </recommendedName>
    <alternativeName>
        <fullName evidence="5">Dephosphocoenzyme A kinase</fullName>
    </alternativeName>
</protein>
<evidence type="ECO:0000256" key="2">
    <source>
        <dbReference type="ARBA" id="ARBA00022741"/>
    </source>
</evidence>
<evidence type="ECO:0000256" key="5">
    <source>
        <dbReference type="HAMAP-Rule" id="MF_00376"/>
    </source>
</evidence>
<dbReference type="RefSeq" id="WP_016526115.1">
    <property type="nucleotide sequence ID" value="NZ_KE332518.1"/>
</dbReference>
<keyword evidence="5" id="KW-0963">Cytoplasm</keyword>
<keyword evidence="5 7" id="KW-0418">Kinase</keyword>
<dbReference type="EC" id="2.7.1.24" evidence="5 6"/>
<dbReference type="UniPathway" id="UPA00241">
    <property type="reaction ID" value="UER00356"/>
</dbReference>
<keyword evidence="5" id="KW-0808">Transferase</keyword>
<dbReference type="HOGENOM" id="CLU_057180_2_2_12"/>
<evidence type="ECO:0000256" key="6">
    <source>
        <dbReference type="NCBIfam" id="TIGR00152"/>
    </source>
</evidence>
<dbReference type="GO" id="GO:0015937">
    <property type="term" value="P:coenzyme A biosynthetic process"/>
    <property type="evidence" value="ECO:0007669"/>
    <property type="project" value="UniProtKB-UniRule"/>
</dbReference>
<evidence type="ECO:0000256" key="3">
    <source>
        <dbReference type="ARBA" id="ARBA00022840"/>
    </source>
</evidence>
<dbReference type="HAMAP" id="MF_00376">
    <property type="entry name" value="Dephospho_CoA_kinase"/>
    <property type="match status" value="1"/>
</dbReference>
<keyword evidence="4 5" id="KW-0173">Coenzyme A biosynthesis</keyword>
<gene>
    <name evidence="5" type="primary">coaE</name>
    <name evidence="7" type="ORF">HMPREF9194_01853</name>
</gene>
<accession>S3K3H2</accession>
<dbReference type="PATRIC" id="fig|1125699.3.peg.1873"/>
<proteinExistence type="inferred from homology"/>
<dbReference type="STRING" id="1125699.HMPREF9194_01853"/>
<dbReference type="CDD" id="cd02022">
    <property type="entry name" value="DPCK"/>
    <property type="match status" value="1"/>
</dbReference>
<evidence type="ECO:0000256" key="1">
    <source>
        <dbReference type="ARBA" id="ARBA00009018"/>
    </source>
</evidence>
<comment type="subcellular location">
    <subcellularLocation>
        <location evidence="5">Cytoplasm</location>
    </subcellularLocation>
</comment>
<dbReference type="Gene3D" id="3.40.50.300">
    <property type="entry name" value="P-loop containing nucleotide triphosphate hydrolases"/>
    <property type="match status" value="1"/>
</dbReference>
<dbReference type="InterPro" id="IPR001977">
    <property type="entry name" value="Depp_CoAkinase"/>
</dbReference>
<dbReference type="EMBL" id="ATFF01000006">
    <property type="protein sequence ID" value="EPF31506.1"/>
    <property type="molecule type" value="Genomic_DNA"/>
</dbReference>
<evidence type="ECO:0000313" key="7">
    <source>
        <dbReference type="EMBL" id="EPF31506.1"/>
    </source>
</evidence>
<sequence>MSILSGASLTSGTRNKGRLIGVTGPMAAGKNAAADILRAKGFTVLDADEIAHVVLDEQKERVCELFAQDAQKALIPLMDDEGNILRKNLARIVFRDPQKLALLENLIHPAVNDIIEKRITASPSESFVVNAALLYNIKVIKKCDCILYIDAPFFIRFMRVKKRDKLNARRIIERFFAQRQIFAKCKNQNADIYRVRNCGTKERLQAKIEAVLQSSVYKG</sequence>
<keyword evidence="3 5" id="KW-0067">ATP-binding</keyword>
<dbReference type="InterPro" id="IPR027417">
    <property type="entry name" value="P-loop_NTPase"/>
</dbReference>
<keyword evidence="2 5" id="KW-0547">Nucleotide-binding</keyword>
<comment type="catalytic activity">
    <reaction evidence="5">
        <text>3'-dephospho-CoA + ATP = ADP + CoA + H(+)</text>
        <dbReference type="Rhea" id="RHEA:18245"/>
        <dbReference type="ChEBI" id="CHEBI:15378"/>
        <dbReference type="ChEBI" id="CHEBI:30616"/>
        <dbReference type="ChEBI" id="CHEBI:57287"/>
        <dbReference type="ChEBI" id="CHEBI:57328"/>
        <dbReference type="ChEBI" id="CHEBI:456216"/>
        <dbReference type="EC" id="2.7.1.24"/>
    </reaction>
</comment>
<dbReference type="SUPFAM" id="SSF52540">
    <property type="entry name" value="P-loop containing nucleoside triphosphate hydrolases"/>
    <property type="match status" value="1"/>
</dbReference>
<name>S3K3H2_TREMA</name>
<organism evidence="7 8">
    <name type="scientific">Treponema maltophilum ATCC 51939</name>
    <dbReference type="NCBI Taxonomy" id="1125699"/>
    <lineage>
        <taxon>Bacteria</taxon>
        <taxon>Pseudomonadati</taxon>
        <taxon>Spirochaetota</taxon>
        <taxon>Spirochaetia</taxon>
        <taxon>Spirochaetales</taxon>
        <taxon>Treponemataceae</taxon>
        <taxon>Treponema</taxon>
    </lineage>
</organism>
<dbReference type="GO" id="GO:0005524">
    <property type="term" value="F:ATP binding"/>
    <property type="evidence" value="ECO:0007669"/>
    <property type="project" value="UniProtKB-UniRule"/>
</dbReference>
<evidence type="ECO:0000256" key="4">
    <source>
        <dbReference type="ARBA" id="ARBA00022993"/>
    </source>
</evidence>
<dbReference type="GO" id="GO:0004140">
    <property type="term" value="F:dephospho-CoA kinase activity"/>
    <property type="evidence" value="ECO:0007669"/>
    <property type="project" value="UniProtKB-UniRule"/>
</dbReference>
<comment type="function">
    <text evidence="5">Catalyzes the phosphorylation of the 3'-hydroxyl group of dephosphocoenzyme A to form coenzyme A.</text>
</comment>
<keyword evidence="8" id="KW-1185">Reference proteome</keyword>
<evidence type="ECO:0000313" key="8">
    <source>
        <dbReference type="Proteomes" id="UP000014541"/>
    </source>
</evidence>
<dbReference type="PROSITE" id="PS51219">
    <property type="entry name" value="DPCK"/>
    <property type="match status" value="1"/>
</dbReference>
<dbReference type="OrthoDB" id="359604at2"/>
<reference evidence="7 8" key="1">
    <citation type="submission" date="2013-04" db="EMBL/GenBank/DDBJ databases">
        <title>The Genome Sequence of Treponema maltophilum ATCC 51939.</title>
        <authorList>
            <consortium name="The Broad Institute Genomics Platform"/>
            <person name="Earl A."/>
            <person name="Ward D."/>
            <person name="Feldgarden M."/>
            <person name="Gevers D."/>
            <person name="Leonetti C."/>
            <person name="Blanton J.M."/>
            <person name="Dewhirst F.E."/>
            <person name="Izard J."/>
            <person name="Walker B."/>
            <person name="Young S."/>
            <person name="Zeng Q."/>
            <person name="Gargeya S."/>
            <person name="Fitzgerald M."/>
            <person name="Haas B."/>
            <person name="Abouelleil A."/>
            <person name="Allen A.W."/>
            <person name="Alvarado L."/>
            <person name="Arachchi H.M."/>
            <person name="Berlin A.M."/>
            <person name="Chapman S.B."/>
            <person name="Gainer-Dewar J."/>
            <person name="Goldberg J."/>
            <person name="Griggs A."/>
            <person name="Gujja S."/>
            <person name="Hansen M."/>
            <person name="Howarth C."/>
            <person name="Imamovic A."/>
            <person name="Ireland A."/>
            <person name="Larimer J."/>
            <person name="McCowan C."/>
            <person name="Murphy C."/>
            <person name="Pearson M."/>
            <person name="Poon T.W."/>
            <person name="Priest M."/>
            <person name="Roberts A."/>
            <person name="Saif S."/>
            <person name="Shea T."/>
            <person name="Sisk P."/>
            <person name="Sykes S."/>
            <person name="Wortman J."/>
            <person name="Nusbaum C."/>
            <person name="Birren B."/>
        </authorList>
    </citation>
    <scope>NUCLEOTIDE SEQUENCE [LARGE SCALE GENOMIC DNA]</scope>
    <source>
        <strain evidence="7 8">ATCC 51939</strain>
    </source>
</reference>
<comment type="pathway">
    <text evidence="5">Cofactor biosynthesis; coenzyme A biosynthesis; CoA from (R)-pantothenate: step 5/5.</text>
</comment>
<dbReference type="GO" id="GO:0005737">
    <property type="term" value="C:cytoplasm"/>
    <property type="evidence" value="ECO:0007669"/>
    <property type="project" value="UniProtKB-SubCell"/>
</dbReference>
<dbReference type="NCBIfam" id="TIGR00152">
    <property type="entry name" value="dephospho-CoA kinase"/>
    <property type="match status" value="1"/>
</dbReference>